<evidence type="ECO:0000259" key="7">
    <source>
        <dbReference type="PROSITE" id="PS51293"/>
    </source>
</evidence>
<dbReference type="STRING" id="74557.A0A1V9Y6F9"/>
<evidence type="ECO:0000256" key="2">
    <source>
        <dbReference type="ARBA" id="ARBA00023125"/>
    </source>
</evidence>
<dbReference type="PANTHER" id="PTHR12802">
    <property type="entry name" value="SWI/SNF COMPLEX-RELATED"/>
    <property type="match status" value="1"/>
</dbReference>
<dbReference type="NCBIfam" id="TIGR01557">
    <property type="entry name" value="myb_SHAQKYF"/>
    <property type="match status" value="1"/>
</dbReference>
<evidence type="ECO:0000259" key="8">
    <source>
        <dbReference type="PROSITE" id="PS51294"/>
    </source>
</evidence>
<keyword evidence="10" id="KW-1185">Reference proteome</keyword>
<evidence type="ECO:0000313" key="10">
    <source>
        <dbReference type="Proteomes" id="UP000243217"/>
    </source>
</evidence>
<protein>
    <submittedName>
        <fullName evidence="9">Uncharacterized protein</fullName>
    </submittedName>
</protein>
<feature type="domain" description="Myb-like" evidence="6">
    <location>
        <begin position="196"/>
        <end position="246"/>
    </location>
</feature>
<dbReference type="SUPFAM" id="SSF46689">
    <property type="entry name" value="Homeodomain-like"/>
    <property type="match status" value="1"/>
</dbReference>
<evidence type="ECO:0000259" key="6">
    <source>
        <dbReference type="PROSITE" id="PS50090"/>
    </source>
</evidence>
<dbReference type="InterPro" id="IPR006447">
    <property type="entry name" value="Myb_dom_plants"/>
</dbReference>
<dbReference type="GO" id="GO:0003677">
    <property type="term" value="F:DNA binding"/>
    <property type="evidence" value="ECO:0007669"/>
    <property type="project" value="UniProtKB-KW"/>
</dbReference>
<dbReference type="OrthoDB" id="118550at2759"/>
<name>A0A1V9Y6F9_9STRA</name>
<dbReference type="PROSITE" id="PS50090">
    <property type="entry name" value="MYB_LIKE"/>
    <property type="match status" value="1"/>
</dbReference>
<evidence type="ECO:0000256" key="4">
    <source>
        <dbReference type="ARBA" id="ARBA00023242"/>
    </source>
</evidence>
<keyword evidence="4" id="KW-0539">Nucleus</keyword>
<evidence type="ECO:0000256" key="3">
    <source>
        <dbReference type="ARBA" id="ARBA00023163"/>
    </source>
</evidence>
<feature type="compositionally biased region" description="Polar residues" evidence="5">
    <location>
        <begin position="271"/>
        <end position="287"/>
    </location>
</feature>
<keyword evidence="2" id="KW-0238">DNA-binding</keyword>
<dbReference type="PANTHER" id="PTHR12802:SF155">
    <property type="entry name" value="DEUBIQUITINASE MYSM1"/>
    <property type="match status" value="1"/>
</dbReference>
<dbReference type="InterPro" id="IPR017930">
    <property type="entry name" value="Myb_dom"/>
</dbReference>
<dbReference type="Proteomes" id="UP000243217">
    <property type="component" value="Unassembled WGS sequence"/>
</dbReference>
<comment type="caution">
    <text evidence="9">The sequence shown here is derived from an EMBL/GenBank/DDBJ whole genome shotgun (WGS) entry which is preliminary data.</text>
</comment>
<feature type="region of interest" description="Disordered" evidence="5">
    <location>
        <begin position="141"/>
        <end position="202"/>
    </location>
</feature>
<dbReference type="InterPro" id="IPR001005">
    <property type="entry name" value="SANT/Myb"/>
</dbReference>
<feature type="region of interest" description="Disordered" evidence="5">
    <location>
        <begin position="378"/>
        <end position="403"/>
    </location>
</feature>
<keyword evidence="1" id="KW-0805">Transcription regulation</keyword>
<dbReference type="SMART" id="SM00717">
    <property type="entry name" value="SANT"/>
    <property type="match status" value="1"/>
</dbReference>
<dbReference type="InterPro" id="IPR009057">
    <property type="entry name" value="Homeodomain-like_sf"/>
</dbReference>
<dbReference type="CDD" id="cd00167">
    <property type="entry name" value="SANT"/>
    <property type="match status" value="1"/>
</dbReference>
<organism evidence="9 10">
    <name type="scientific">Thraustotheca clavata</name>
    <dbReference type="NCBI Taxonomy" id="74557"/>
    <lineage>
        <taxon>Eukaryota</taxon>
        <taxon>Sar</taxon>
        <taxon>Stramenopiles</taxon>
        <taxon>Oomycota</taxon>
        <taxon>Saprolegniomycetes</taxon>
        <taxon>Saprolegniales</taxon>
        <taxon>Achlyaceae</taxon>
        <taxon>Thraustotheca</taxon>
    </lineage>
</organism>
<dbReference type="Pfam" id="PF00249">
    <property type="entry name" value="Myb_DNA-binding"/>
    <property type="match status" value="1"/>
</dbReference>
<sequence length="559" mass="61907">MERKIDVTWEGNPDAKENMAGYANTMDPKTQVELANNSYYHTKEDHPWRGKSAFGFATILNRNSCDDNASNPAAPLAVNLPPLQSYHGSTIVDKTKLSAHKVPNRSMPTPIAPLGDNSIVDMANRSLKLKIKKKHVDISPAYTNASGTAPMLAPSPSNSSGRKLPLAPAPSMDDEEEESGDENEDNSATAGHGSGGAALRGGRWTSEEHERFLQGFRLHGHKWKRVQMVVRSRTVTQVRTHAQKYLLKLQKMSGGEQPRPAAGPEPYIAPSQYSSGATSPTQSMTSPQEEEIETASQQESESPVIYGDATSPTKYRRNGPGALRKIKTLRKQQKRIKRNDLLEGSSNVHIEEAAYTLCALMKEPIDDLEIIMTDHEDDAVENEEDDSTEEESMDSEVPTSPVSDTKKRYLCRKCRVPKKGHVCPEDASRLSLKKMSLAEKSEDEDGLEPVIAEWKDIQNYVGSSIVRCFGRNVWCRGTIDQIGDDQIHIVYSEPSNGSRHEWLRKADAIECVAIEGMKAEDGTESLGVFSGSTLKKRKLWSHLAPKDDYGHRAKRLCSP</sequence>
<dbReference type="AlphaFoldDB" id="A0A1V9Y6F9"/>
<feature type="region of interest" description="Disordered" evidence="5">
    <location>
        <begin position="252"/>
        <end position="320"/>
    </location>
</feature>
<keyword evidence="3" id="KW-0804">Transcription</keyword>
<accession>A0A1V9Y6F9</accession>
<reference evidence="9 10" key="1">
    <citation type="journal article" date="2014" name="Genome Biol. Evol.">
        <title>The secreted proteins of Achlya hypogyna and Thraustotheca clavata identify the ancestral oomycete secretome and reveal gene acquisitions by horizontal gene transfer.</title>
        <authorList>
            <person name="Misner I."/>
            <person name="Blouin N."/>
            <person name="Leonard G."/>
            <person name="Richards T.A."/>
            <person name="Lane C.E."/>
        </authorList>
    </citation>
    <scope>NUCLEOTIDE SEQUENCE [LARGE SCALE GENOMIC DNA]</scope>
    <source>
        <strain evidence="9 10">ATCC 34112</strain>
    </source>
</reference>
<feature type="compositionally biased region" description="Acidic residues" evidence="5">
    <location>
        <begin position="172"/>
        <end position="185"/>
    </location>
</feature>
<dbReference type="PROSITE" id="PS51293">
    <property type="entry name" value="SANT"/>
    <property type="match status" value="1"/>
</dbReference>
<gene>
    <name evidence="9" type="ORF">THRCLA_11834</name>
</gene>
<feature type="domain" description="SANT" evidence="7">
    <location>
        <begin position="199"/>
        <end position="252"/>
    </location>
</feature>
<evidence type="ECO:0000313" key="9">
    <source>
        <dbReference type="EMBL" id="OQR81315.1"/>
    </source>
</evidence>
<dbReference type="EMBL" id="JNBS01005039">
    <property type="protein sequence ID" value="OQR81315.1"/>
    <property type="molecule type" value="Genomic_DNA"/>
</dbReference>
<evidence type="ECO:0000256" key="1">
    <source>
        <dbReference type="ARBA" id="ARBA00023015"/>
    </source>
</evidence>
<evidence type="ECO:0000256" key="5">
    <source>
        <dbReference type="SAM" id="MobiDB-lite"/>
    </source>
</evidence>
<feature type="domain" description="HTH myb-type" evidence="8">
    <location>
        <begin position="196"/>
        <end position="250"/>
    </location>
</feature>
<dbReference type="Gene3D" id="1.10.10.60">
    <property type="entry name" value="Homeodomain-like"/>
    <property type="match status" value="1"/>
</dbReference>
<proteinExistence type="predicted"/>
<feature type="compositionally biased region" description="Acidic residues" evidence="5">
    <location>
        <begin position="378"/>
        <end position="394"/>
    </location>
</feature>
<dbReference type="PROSITE" id="PS51294">
    <property type="entry name" value="HTH_MYB"/>
    <property type="match status" value="1"/>
</dbReference>
<dbReference type="InterPro" id="IPR017884">
    <property type="entry name" value="SANT_dom"/>
</dbReference>